<feature type="chain" id="PRO_5011707367" description="MetA-pathway of phenol degradation" evidence="1">
    <location>
        <begin position="24"/>
        <end position="370"/>
    </location>
</feature>
<gene>
    <name evidence="2" type="ORF">SAMN05421823_105185</name>
</gene>
<dbReference type="Proteomes" id="UP000198510">
    <property type="component" value="Unassembled WGS sequence"/>
</dbReference>
<dbReference type="AlphaFoldDB" id="A0A1G9J2S3"/>
<keyword evidence="3" id="KW-1185">Reference proteome</keyword>
<feature type="signal peptide" evidence="1">
    <location>
        <begin position="1"/>
        <end position="23"/>
    </location>
</feature>
<keyword evidence="1" id="KW-0732">Signal</keyword>
<evidence type="ECO:0000313" key="2">
    <source>
        <dbReference type="EMBL" id="SDL31798.1"/>
    </source>
</evidence>
<name>A0A1G9J2S3_9BACT</name>
<protein>
    <recommendedName>
        <fullName evidence="4">MetA-pathway of phenol degradation</fullName>
    </recommendedName>
</protein>
<accession>A0A1G9J2S3</accession>
<proteinExistence type="predicted"/>
<dbReference type="Pfam" id="PF20230">
    <property type="entry name" value="DUF6588"/>
    <property type="match status" value="1"/>
</dbReference>
<dbReference type="STRING" id="1075417.SAMN05421823_105185"/>
<dbReference type="EMBL" id="FNFO01000005">
    <property type="protein sequence ID" value="SDL31798.1"/>
    <property type="molecule type" value="Genomic_DNA"/>
</dbReference>
<reference evidence="2 3" key="1">
    <citation type="submission" date="2016-10" db="EMBL/GenBank/DDBJ databases">
        <authorList>
            <person name="de Groot N.N."/>
        </authorList>
    </citation>
    <scope>NUCLEOTIDE SEQUENCE [LARGE SCALE GENOMIC DNA]</scope>
    <source>
        <strain evidence="2 3">DSM 25186</strain>
    </source>
</reference>
<evidence type="ECO:0000313" key="3">
    <source>
        <dbReference type="Proteomes" id="UP000198510"/>
    </source>
</evidence>
<organism evidence="2 3">
    <name type="scientific">Catalinimonas alkaloidigena</name>
    <dbReference type="NCBI Taxonomy" id="1075417"/>
    <lineage>
        <taxon>Bacteria</taxon>
        <taxon>Pseudomonadati</taxon>
        <taxon>Bacteroidota</taxon>
        <taxon>Cytophagia</taxon>
        <taxon>Cytophagales</taxon>
        <taxon>Catalimonadaceae</taxon>
        <taxon>Catalinimonas</taxon>
    </lineage>
</organism>
<dbReference type="InterPro" id="IPR046495">
    <property type="entry name" value="DUF6588"/>
</dbReference>
<evidence type="ECO:0000256" key="1">
    <source>
        <dbReference type="SAM" id="SignalP"/>
    </source>
</evidence>
<evidence type="ECO:0008006" key="4">
    <source>
        <dbReference type="Google" id="ProtNLM"/>
    </source>
</evidence>
<sequence length="370" mass="40696">MPVKRVFLCILFFFTQRFCPAFGQSEVSFFILSGQPNADLLARAYFMPVAKSINSNLNRGWLFGGEALTPGRVEVGVTLTTAFVPPDQKSFDVTAIGLEATTQLAAGYGSQTPTALGAHTLGPQLNVTTTLPGSGEEAVIATYPMPEGVGVPLIPLPSLQLNLGLMKGTELRTRLLPSIKFRSDGTNYATAMWGIGVTHRLHQSFVRYLPFSVTAGLTYARQRVQGNFERVGSWHQVLNGQEVVRTEQQKDPSHYDDQKLQLRAESLILECILSKEVRAFTFFSGLRYSIGRTYVETLGIYPQIAVRPTDEDPYYELYFKDVKNPIKVAIPYYPLALQAGVSCRLSAFTLGLSGTYATYTSLSAALSVSF</sequence>